<dbReference type="PANTHER" id="PTHR11122">
    <property type="entry name" value="APOSPORY-ASSOCIATED PROTEIN C-RELATED"/>
    <property type="match status" value="1"/>
</dbReference>
<dbReference type="AlphaFoldDB" id="A0A3A9AEY5"/>
<protein>
    <submittedName>
        <fullName evidence="1">Aldose 1-epimerase family protein</fullName>
    </submittedName>
</protein>
<dbReference type="GO" id="GO:0005975">
    <property type="term" value="P:carbohydrate metabolic process"/>
    <property type="evidence" value="ECO:0007669"/>
    <property type="project" value="InterPro"/>
</dbReference>
<comment type="caution">
    <text evidence="1">The sequence shown here is derived from an EMBL/GenBank/DDBJ whole genome shotgun (WGS) entry which is preliminary data.</text>
</comment>
<dbReference type="EMBL" id="RAYQ01000018">
    <property type="protein sequence ID" value="RKI89939.1"/>
    <property type="molecule type" value="Genomic_DNA"/>
</dbReference>
<dbReference type="InterPro" id="IPR008183">
    <property type="entry name" value="Aldose_1/G6P_1-epimerase"/>
</dbReference>
<proteinExistence type="predicted"/>
<reference evidence="1 2" key="1">
    <citation type="submission" date="2018-09" db="EMBL/GenBank/DDBJ databases">
        <title>Murine metabolic-syndrome-specific gut microbial biobank.</title>
        <authorList>
            <person name="Liu C."/>
        </authorList>
    </citation>
    <scope>NUCLEOTIDE SEQUENCE [LARGE SCALE GENOMIC DNA]</scope>
    <source>
        <strain evidence="1 2">0.1xD8-82</strain>
    </source>
</reference>
<dbReference type="SUPFAM" id="SSF74650">
    <property type="entry name" value="Galactose mutarotase-like"/>
    <property type="match status" value="1"/>
</dbReference>
<dbReference type="InterPro" id="IPR011013">
    <property type="entry name" value="Gal_mutarotase_sf_dom"/>
</dbReference>
<keyword evidence="2" id="KW-1185">Reference proteome</keyword>
<dbReference type="PANTHER" id="PTHR11122:SF13">
    <property type="entry name" value="GLUCOSE-6-PHOSPHATE 1-EPIMERASE"/>
    <property type="match status" value="1"/>
</dbReference>
<name>A0A3A9AEY5_9FIRM</name>
<evidence type="ECO:0000313" key="1">
    <source>
        <dbReference type="EMBL" id="RKI89939.1"/>
    </source>
</evidence>
<dbReference type="OrthoDB" id="9795355at2"/>
<organism evidence="1 2">
    <name type="scientific">Parablautia intestinalis</name>
    <dbReference type="NCBI Taxonomy" id="2320100"/>
    <lineage>
        <taxon>Bacteria</taxon>
        <taxon>Bacillati</taxon>
        <taxon>Bacillota</taxon>
        <taxon>Clostridia</taxon>
        <taxon>Lachnospirales</taxon>
        <taxon>Lachnospiraceae</taxon>
        <taxon>Parablautia</taxon>
    </lineage>
</organism>
<dbReference type="CDD" id="cd09024">
    <property type="entry name" value="Aldose_epim_lacX"/>
    <property type="match status" value="1"/>
</dbReference>
<dbReference type="Gene3D" id="2.70.98.10">
    <property type="match status" value="1"/>
</dbReference>
<evidence type="ECO:0000313" key="2">
    <source>
        <dbReference type="Proteomes" id="UP000280696"/>
    </source>
</evidence>
<dbReference type="RefSeq" id="WP_120471372.1">
    <property type="nucleotide sequence ID" value="NZ_RAYQ01000018.1"/>
</dbReference>
<gene>
    <name evidence="1" type="ORF">D7V94_16230</name>
</gene>
<dbReference type="Proteomes" id="UP000280696">
    <property type="component" value="Unassembled WGS sequence"/>
</dbReference>
<dbReference type="GO" id="GO:0016853">
    <property type="term" value="F:isomerase activity"/>
    <property type="evidence" value="ECO:0007669"/>
    <property type="project" value="InterPro"/>
</dbReference>
<accession>A0A3A9AEY5</accession>
<dbReference type="Pfam" id="PF01263">
    <property type="entry name" value="Aldose_epim"/>
    <property type="match status" value="1"/>
</dbReference>
<sequence length="292" mass="33561">MAVYELKNDGVEIKVHSKGAELKSLKNPVTGTEYLWQGDPAFWNRSSPILFPFVGKTDRNEFRTKGKTYSMTQHGFARDMEFELLSRTEDEIWFVLKDSEETRQKYPYGFTLKLGYRLFDNGVEVCWQVENEEEEELPFSIGGHPAFYCPIEEGTAQTDYLLRFDCKDQVVCTRISDEGLALNEEDVYPLKDGFLPITEHLFDHDALVIENRQAKEVAFCRKDGTAYLTVKMEAPLFGVWSPPTKNAPFICIEPWYGRCDRAGYEGDLKDREWGNLLAPGGVWKASYRILIG</sequence>
<dbReference type="InterPro" id="IPR014718">
    <property type="entry name" value="GH-type_carb-bd"/>
</dbReference>
<dbReference type="InterPro" id="IPR037481">
    <property type="entry name" value="LacX"/>
</dbReference>
<dbReference type="GO" id="GO:0030246">
    <property type="term" value="F:carbohydrate binding"/>
    <property type="evidence" value="ECO:0007669"/>
    <property type="project" value="InterPro"/>
</dbReference>